<dbReference type="InterPro" id="IPR036179">
    <property type="entry name" value="Ig-like_dom_sf"/>
</dbReference>
<keyword evidence="1" id="KW-1133">Transmembrane helix</keyword>
<dbReference type="GeneID" id="105310656"/>
<dbReference type="Proteomes" id="UP000515202">
    <property type="component" value="Unplaced"/>
</dbReference>
<feature type="non-terminal residue" evidence="3">
    <location>
        <position position="134"/>
    </location>
</feature>
<dbReference type="AlphaFoldDB" id="A0A6P3RPK5"/>
<dbReference type="OrthoDB" id="10039395at2759"/>
<evidence type="ECO:0000313" key="3">
    <source>
        <dbReference type="RefSeq" id="XP_011385102.1"/>
    </source>
</evidence>
<protein>
    <submittedName>
        <fullName evidence="3">SIGLEC family-like protein 1</fullName>
    </submittedName>
</protein>
<keyword evidence="2" id="KW-1185">Reference proteome</keyword>
<evidence type="ECO:0000256" key="1">
    <source>
        <dbReference type="SAM" id="Phobius"/>
    </source>
</evidence>
<proteinExistence type="predicted"/>
<sequence length="134" mass="14667">MGKACAPPILFYSSCSFGKILQCNCSFYGIPTPTVQWLMKGVPVNVNNMDNVLQMTSIMRAPWNNSTIVLLGKPEIVMSLLCEGRNQYGIHASSIFLIPDKSAVSKMFMKGLIQGIVYGSTASSLLFFFLVLCA</sequence>
<accession>A0A6P3RPK5</accession>
<organism evidence="2 3">
    <name type="scientific">Pteropus vampyrus</name>
    <name type="common">Large flying fox</name>
    <dbReference type="NCBI Taxonomy" id="132908"/>
    <lineage>
        <taxon>Eukaryota</taxon>
        <taxon>Metazoa</taxon>
        <taxon>Chordata</taxon>
        <taxon>Craniata</taxon>
        <taxon>Vertebrata</taxon>
        <taxon>Euteleostomi</taxon>
        <taxon>Mammalia</taxon>
        <taxon>Eutheria</taxon>
        <taxon>Laurasiatheria</taxon>
        <taxon>Chiroptera</taxon>
        <taxon>Yinpterochiroptera</taxon>
        <taxon>Pteropodoidea</taxon>
        <taxon>Pteropodidae</taxon>
        <taxon>Pteropodinae</taxon>
        <taxon>Pteropus</taxon>
    </lineage>
</organism>
<reference evidence="3" key="1">
    <citation type="submission" date="2025-08" db="UniProtKB">
        <authorList>
            <consortium name="RefSeq"/>
        </authorList>
    </citation>
    <scope>IDENTIFICATION</scope>
    <source>
        <tissue evidence="3">Kidney</tissue>
    </source>
</reference>
<dbReference type="KEGG" id="pvp:105310656"/>
<dbReference type="SUPFAM" id="SSF48726">
    <property type="entry name" value="Immunoglobulin"/>
    <property type="match status" value="1"/>
</dbReference>
<keyword evidence="1" id="KW-0812">Transmembrane</keyword>
<dbReference type="RefSeq" id="XP_011385102.1">
    <property type="nucleotide sequence ID" value="XM_011386800.1"/>
</dbReference>
<feature type="transmembrane region" description="Helical" evidence="1">
    <location>
        <begin position="111"/>
        <end position="132"/>
    </location>
</feature>
<name>A0A6P3RPK5_PTEVA</name>
<gene>
    <name evidence="3" type="primary">LOC105310656</name>
</gene>
<keyword evidence="1" id="KW-0472">Membrane</keyword>
<evidence type="ECO:0000313" key="2">
    <source>
        <dbReference type="Proteomes" id="UP000515202"/>
    </source>
</evidence>